<reference evidence="2" key="1">
    <citation type="submission" date="2014-09" db="EMBL/GenBank/DDBJ databases">
        <authorList>
            <person name="Mudge J."/>
            <person name="Ramaraj T."/>
            <person name="Lindquist I.E."/>
            <person name="Bharti A.K."/>
            <person name="Sundararajan A."/>
            <person name="Cameron C.T."/>
            <person name="Woodward J.E."/>
            <person name="May G.D."/>
            <person name="Brubaker C."/>
            <person name="Broadhvest J."/>
            <person name="Wilkins T.A."/>
        </authorList>
    </citation>
    <scope>NUCLEOTIDE SEQUENCE</scope>
    <source>
        <strain evidence="2">cv. AKA8401</strain>
    </source>
</reference>
<sequence length="54" mass="6313">MAVSFTVCHTRPRHTPMCLPVWTNTRLFSKPFCHPRNTCTHTYTIAYNMTKLSI</sequence>
<keyword evidence="2" id="KW-1185">Reference proteome</keyword>
<name>A0A0B0PUE8_GOSAR</name>
<dbReference type="Proteomes" id="UP000032142">
    <property type="component" value="Unassembled WGS sequence"/>
</dbReference>
<protein>
    <submittedName>
        <fullName evidence="1">Uncharacterized protein</fullName>
    </submittedName>
</protein>
<dbReference type="AlphaFoldDB" id="A0A0B0PUE8"/>
<evidence type="ECO:0000313" key="1">
    <source>
        <dbReference type="EMBL" id="KHG28630.1"/>
    </source>
</evidence>
<proteinExistence type="predicted"/>
<evidence type="ECO:0000313" key="2">
    <source>
        <dbReference type="Proteomes" id="UP000032142"/>
    </source>
</evidence>
<organism evidence="1 2">
    <name type="scientific">Gossypium arboreum</name>
    <name type="common">Tree cotton</name>
    <name type="synonym">Gossypium nanking</name>
    <dbReference type="NCBI Taxonomy" id="29729"/>
    <lineage>
        <taxon>Eukaryota</taxon>
        <taxon>Viridiplantae</taxon>
        <taxon>Streptophyta</taxon>
        <taxon>Embryophyta</taxon>
        <taxon>Tracheophyta</taxon>
        <taxon>Spermatophyta</taxon>
        <taxon>Magnoliopsida</taxon>
        <taxon>eudicotyledons</taxon>
        <taxon>Gunneridae</taxon>
        <taxon>Pentapetalae</taxon>
        <taxon>rosids</taxon>
        <taxon>malvids</taxon>
        <taxon>Malvales</taxon>
        <taxon>Malvaceae</taxon>
        <taxon>Malvoideae</taxon>
        <taxon>Gossypium</taxon>
    </lineage>
</organism>
<gene>
    <name evidence="1" type="ORF">F383_35002</name>
</gene>
<dbReference type="EMBL" id="KN445794">
    <property type="protein sequence ID" value="KHG28630.1"/>
    <property type="molecule type" value="Genomic_DNA"/>
</dbReference>
<accession>A0A0B0PUE8</accession>